<accession>A0A131Y9B6</accession>
<protein>
    <submittedName>
        <fullName evidence="2">Uncharacterized protein</fullName>
    </submittedName>
</protein>
<evidence type="ECO:0000313" key="2">
    <source>
        <dbReference type="EMBL" id="JAP75914.1"/>
    </source>
</evidence>
<keyword evidence="1" id="KW-0812">Transmembrane</keyword>
<evidence type="ECO:0000256" key="1">
    <source>
        <dbReference type="SAM" id="Phobius"/>
    </source>
</evidence>
<sequence>MQNHRFTAVTTLVAKFFMTHSVYVEHIKLQLLFIFFLSIGVKCSVSVYLLSCSQFFFNEMTCAPQTRLRPMVLSRDGDYEGSGSHSGIDETLYWANFAQKTKQLNVQAKRTVL</sequence>
<proteinExistence type="predicted"/>
<name>A0A131Y9B6_RHIAP</name>
<feature type="transmembrane region" description="Helical" evidence="1">
    <location>
        <begin position="31"/>
        <end position="50"/>
    </location>
</feature>
<keyword evidence="1" id="KW-0472">Membrane</keyword>
<organism evidence="2">
    <name type="scientific">Rhipicephalus appendiculatus</name>
    <name type="common">Brown ear tick</name>
    <dbReference type="NCBI Taxonomy" id="34631"/>
    <lineage>
        <taxon>Eukaryota</taxon>
        <taxon>Metazoa</taxon>
        <taxon>Ecdysozoa</taxon>
        <taxon>Arthropoda</taxon>
        <taxon>Chelicerata</taxon>
        <taxon>Arachnida</taxon>
        <taxon>Acari</taxon>
        <taxon>Parasitiformes</taxon>
        <taxon>Ixodida</taxon>
        <taxon>Ixodoidea</taxon>
        <taxon>Ixodidae</taxon>
        <taxon>Rhipicephalinae</taxon>
        <taxon>Rhipicephalus</taxon>
        <taxon>Rhipicephalus</taxon>
    </lineage>
</organism>
<keyword evidence="1" id="KW-1133">Transmembrane helix</keyword>
<dbReference type="EMBL" id="GEDV01012643">
    <property type="protein sequence ID" value="JAP75914.1"/>
    <property type="molecule type" value="Transcribed_RNA"/>
</dbReference>
<dbReference type="AlphaFoldDB" id="A0A131Y9B6"/>
<reference evidence="2" key="1">
    <citation type="journal article" date="2016" name="Ticks Tick Borne Dis.">
        <title>De novo assembly and annotation of the salivary gland transcriptome of Rhipicephalus appendiculatus male and female ticks during blood feeding.</title>
        <authorList>
            <person name="de Castro M.H."/>
            <person name="de Klerk D."/>
            <person name="Pienaar R."/>
            <person name="Latif A.A."/>
            <person name="Rees D.J."/>
            <person name="Mans B.J."/>
        </authorList>
    </citation>
    <scope>NUCLEOTIDE SEQUENCE</scope>
    <source>
        <tissue evidence="2">Salivary glands</tissue>
    </source>
</reference>